<dbReference type="EMBL" id="AWGB01000030">
    <property type="protein sequence ID" value="ESQ89340.1"/>
    <property type="molecule type" value="Genomic_DNA"/>
</dbReference>
<comment type="caution">
    <text evidence="12">The sequence shown here is derived from an EMBL/GenBank/DDBJ whole genome shotgun (WGS) entry which is preliminary data.</text>
</comment>
<comment type="subcellular location">
    <subcellularLocation>
        <location evidence="1">Cell membrane</location>
        <topology evidence="1">Multi-pass membrane protein</topology>
    </subcellularLocation>
</comment>
<dbReference type="FunFam" id="1.10.3720.10:FF:000004">
    <property type="entry name" value="Sulfate transport system permease protein CysT"/>
    <property type="match status" value="1"/>
</dbReference>
<dbReference type="NCBIfam" id="TIGR00969">
    <property type="entry name" value="3a0106s02"/>
    <property type="match status" value="1"/>
</dbReference>
<evidence type="ECO:0000256" key="8">
    <source>
        <dbReference type="ARBA" id="ARBA00025323"/>
    </source>
</evidence>
<comment type="subunit">
    <text evidence="2">The complex is composed of two ATP-binding proteins (CysA), two transmembrane proteins (CysT and CysW) and a solute-binding protein (CysP).</text>
</comment>
<feature type="transmembrane region" description="Helical" evidence="9">
    <location>
        <begin position="78"/>
        <end position="107"/>
    </location>
</feature>
<keyword evidence="13" id="KW-1185">Reference proteome</keyword>
<dbReference type="Pfam" id="PF00528">
    <property type="entry name" value="BPD_transp_1"/>
    <property type="match status" value="1"/>
</dbReference>
<feature type="region of interest" description="Disordered" evidence="10">
    <location>
        <begin position="1"/>
        <end position="21"/>
    </location>
</feature>
<keyword evidence="4 9" id="KW-0812">Transmembrane</keyword>
<dbReference type="OrthoDB" id="9804629at2"/>
<reference evidence="12 13" key="1">
    <citation type="journal article" date="2014" name="Nature">
        <title>Sequential evolution of bacterial morphology by co-option of a developmental regulator.</title>
        <authorList>
            <person name="Jiang C."/>
            <person name="Brown P.J."/>
            <person name="Ducret A."/>
            <person name="Brun Y.V."/>
        </authorList>
    </citation>
    <scope>NUCLEOTIDE SEQUENCE [LARGE SCALE GENOMIC DNA]</scope>
    <source>
        <strain evidence="12 13">DSM 16100</strain>
    </source>
</reference>
<dbReference type="PROSITE" id="PS50928">
    <property type="entry name" value="ABC_TM1"/>
    <property type="match status" value="1"/>
</dbReference>
<dbReference type="PANTHER" id="PTHR30406:SF8">
    <property type="entry name" value="SULFATE TRANSPORT SYSTEM PERMEASE PROTEIN CYST"/>
    <property type="match status" value="1"/>
</dbReference>
<evidence type="ECO:0000256" key="10">
    <source>
        <dbReference type="SAM" id="MobiDB-lite"/>
    </source>
</evidence>
<sequence>MTGQPDTAVPDPTIPDHFKAPHPATGTTRVLPGFKITLGVTIFFLSTIVIIPLAALIARPWEHGLEGFLFVLTDERVIHALALSFFTALAAAVVNVFAGLAVAWALTRYSFPGRRLLDALIDLPFALPTAVAGIALSSLYAANGWVGSLLEPHGIKIAYTPVGIFLALTFIGLPFVVRSVQPVLAEFEAEVEEAAETLGASVVQTAFRVILPALMPSLVTGFSLALARGVGEYGSVIFIAGNMPYVSEIAPLLIVIKLQEYDYAGAASVGVIMLGISLLILLALNIVQRMFANLGSAK</sequence>
<evidence type="ECO:0000256" key="2">
    <source>
        <dbReference type="ARBA" id="ARBA00011779"/>
    </source>
</evidence>
<dbReference type="PATRIC" id="fig|1121022.4.peg.2893"/>
<dbReference type="InterPro" id="IPR011865">
    <property type="entry name" value="CysT_permease"/>
</dbReference>
<dbReference type="SUPFAM" id="SSF161098">
    <property type="entry name" value="MetI-like"/>
    <property type="match status" value="1"/>
</dbReference>
<dbReference type="GO" id="GO:0005886">
    <property type="term" value="C:plasma membrane"/>
    <property type="evidence" value="ECO:0007669"/>
    <property type="project" value="UniProtKB-SubCell"/>
</dbReference>
<dbReference type="NCBIfam" id="TIGR02139">
    <property type="entry name" value="permease_CysT"/>
    <property type="match status" value="1"/>
</dbReference>
<dbReference type="InterPro" id="IPR000515">
    <property type="entry name" value="MetI-like"/>
</dbReference>
<dbReference type="eggNOG" id="COG0555">
    <property type="taxonomic scope" value="Bacteria"/>
</dbReference>
<dbReference type="InterPro" id="IPR035906">
    <property type="entry name" value="MetI-like_sf"/>
</dbReference>
<comment type="similarity">
    <text evidence="9">Belongs to the binding-protein-dependent transport system permease family. CysTW subfamily.</text>
</comment>
<feature type="transmembrane region" description="Helical" evidence="9">
    <location>
        <begin position="209"/>
        <end position="227"/>
    </location>
</feature>
<dbReference type="Gene3D" id="1.10.3720.10">
    <property type="entry name" value="MetI-like"/>
    <property type="match status" value="1"/>
</dbReference>
<dbReference type="RefSeq" id="WP_018081858.1">
    <property type="nucleotide sequence ID" value="NZ_AQWM01000008.1"/>
</dbReference>
<keyword evidence="5 9" id="KW-1133">Transmembrane helix</keyword>
<evidence type="ECO:0000313" key="13">
    <source>
        <dbReference type="Proteomes" id="UP000017837"/>
    </source>
</evidence>
<proteinExistence type="inferred from homology"/>
<comment type="function">
    <text evidence="8">Part of the ABC transporter complex CysAWTP (TC 3.A.1.6.1) involved in sulfate/thiosulfate import. Probably responsible for the translocation of the substrate across the membrane.</text>
</comment>
<dbReference type="AlphaFoldDB" id="V4PUT8"/>
<keyword evidence="7 9" id="KW-0472">Membrane</keyword>
<gene>
    <name evidence="12" type="ORF">ABENE_14225</name>
</gene>
<evidence type="ECO:0000256" key="5">
    <source>
        <dbReference type="ARBA" id="ARBA00022989"/>
    </source>
</evidence>
<evidence type="ECO:0000256" key="7">
    <source>
        <dbReference type="ARBA" id="ARBA00023136"/>
    </source>
</evidence>
<dbReference type="PANTHER" id="PTHR30406">
    <property type="entry name" value="SULFATE TRANSPORT SYSTEM PERMEASE PROTEIN"/>
    <property type="match status" value="1"/>
</dbReference>
<dbReference type="InterPro" id="IPR005667">
    <property type="entry name" value="Sulph_transpt2"/>
</dbReference>
<dbReference type="GO" id="GO:0015419">
    <property type="term" value="F:ABC-type sulfate transporter activity"/>
    <property type="evidence" value="ECO:0007669"/>
    <property type="project" value="UniProtKB-UniRule"/>
</dbReference>
<dbReference type="Proteomes" id="UP000017837">
    <property type="component" value="Unassembled WGS sequence"/>
</dbReference>
<feature type="transmembrane region" description="Helical" evidence="9">
    <location>
        <begin position="233"/>
        <end position="256"/>
    </location>
</feature>
<feature type="transmembrane region" description="Helical" evidence="9">
    <location>
        <begin position="119"/>
        <end position="142"/>
    </location>
</feature>
<evidence type="ECO:0000256" key="3">
    <source>
        <dbReference type="ARBA" id="ARBA00022448"/>
    </source>
</evidence>
<evidence type="ECO:0000256" key="1">
    <source>
        <dbReference type="ARBA" id="ARBA00004651"/>
    </source>
</evidence>
<evidence type="ECO:0000256" key="6">
    <source>
        <dbReference type="ARBA" id="ARBA00023032"/>
    </source>
</evidence>
<feature type="transmembrane region" description="Helical" evidence="9">
    <location>
        <begin position="157"/>
        <end position="177"/>
    </location>
</feature>
<comment type="function">
    <text evidence="9">Part of the ABC transporter complex (TC 3.A.1.6.1) involved in sulfate/thiosulfate import.</text>
</comment>
<name>V4PUT8_9CAUL</name>
<keyword evidence="3 9" id="KW-0813">Transport</keyword>
<accession>V4PUT8</accession>
<evidence type="ECO:0000256" key="4">
    <source>
        <dbReference type="ARBA" id="ARBA00022692"/>
    </source>
</evidence>
<dbReference type="STRING" id="1121022.GCA_000376105_02192"/>
<evidence type="ECO:0000313" key="12">
    <source>
        <dbReference type="EMBL" id="ESQ89340.1"/>
    </source>
</evidence>
<dbReference type="CDD" id="cd06261">
    <property type="entry name" value="TM_PBP2"/>
    <property type="match status" value="1"/>
</dbReference>
<feature type="domain" description="ABC transmembrane type-1" evidence="11">
    <location>
        <begin position="81"/>
        <end position="284"/>
    </location>
</feature>
<protein>
    <recommendedName>
        <fullName evidence="9">Sulfate transport system permease protein CysT</fullName>
    </recommendedName>
</protein>
<feature type="transmembrane region" description="Helical" evidence="9">
    <location>
        <begin position="36"/>
        <end position="58"/>
    </location>
</feature>
<feature type="transmembrane region" description="Helical" evidence="9">
    <location>
        <begin position="263"/>
        <end position="287"/>
    </location>
</feature>
<organism evidence="12 13">
    <name type="scientific">Asticcacaulis benevestitus DSM 16100 = ATCC BAA-896</name>
    <dbReference type="NCBI Taxonomy" id="1121022"/>
    <lineage>
        <taxon>Bacteria</taxon>
        <taxon>Pseudomonadati</taxon>
        <taxon>Pseudomonadota</taxon>
        <taxon>Alphaproteobacteria</taxon>
        <taxon>Caulobacterales</taxon>
        <taxon>Caulobacteraceae</taxon>
        <taxon>Asticcacaulis</taxon>
    </lineage>
</organism>
<evidence type="ECO:0000259" key="11">
    <source>
        <dbReference type="PROSITE" id="PS50928"/>
    </source>
</evidence>
<keyword evidence="6 9" id="KW-0764">Sulfate transport</keyword>
<evidence type="ECO:0000256" key="9">
    <source>
        <dbReference type="RuleBase" id="RU366001"/>
    </source>
</evidence>